<keyword evidence="1" id="KW-0732">Signal</keyword>
<gene>
    <name evidence="2" type="ORF">OESDEN_09106</name>
</gene>
<organism evidence="2 3">
    <name type="scientific">Oesophagostomum dentatum</name>
    <name type="common">Nodular worm</name>
    <dbReference type="NCBI Taxonomy" id="61180"/>
    <lineage>
        <taxon>Eukaryota</taxon>
        <taxon>Metazoa</taxon>
        <taxon>Ecdysozoa</taxon>
        <taxon>Nematoda</taxon>
        <taxon>Chromadorea</taxon>
        <taxon>Rhabditida</taxon>
        <taxon>Rhabditina</taxon>
        <taxon>Rhabditomorpha</taxon>
        <taxon>Strongyloidea</taxon>
        <taxon>Strongylidae</taxon>
        <taxon>Oesophagostomum</taxon>
    </lineage>
</organism>
<reference evidence="2 3" key="1">
    <citation type="submission" date="2014-03" db="EMBL/GenBank/DDBJ databases">
        <title>Draft genome of the hookworm Oesophagostomum dentatum.</title>
        <authorList>
            <person name="Mitreva M."/>
        </authorList>
    </citation>
    <scope>NUCLEOTIDE SEQUENCE [LARGE SCALE GENOMIC DNA]</scope>
    <source>
        <strain evidence="2 3">OD-Hann</strain>
    </source>
</reference>
<sequence>MKQFAVLLLTTLASAEIFSNLRNPEVPAQSLPEVDVKIIPTHIDITKLREAYATVSAGERFLPSPSRLSFDLFGEEKRK</sequence>
<accession>A0A0B1T6L6</accession>
<dbReference type="OrthoDB" id="5791267at2759"/>
<protein>
    <submittedName>
        <fullName evidence="2">Uncharacterized protein</fullName>
    </submittedName>
</protein>
<proteinExistence type="predicted"/>
<name>A0A0B1T6L6_OESDE</name>
<dbReference type="Proteomes" id="UP000053660">
    <property type="component" value="Unassembled WGS sequence"/>
</dbReference>
<evidence type="ECO:0000313" key="2">
    <source>
        <dbReference type="EMBL" id="KHJ91035.1"/>
    </source>
</evidence>
<feature type="signal peptide" evidence="1">
    <location>
        <begin position="1"/>
        <end position="15"/>
    </location>
</feature>
<evidence type="ECO:0000313" key="3">
    <source>
        <dbReference type="Proteomes" id="UP000053660"/>
    </source>
</evidence>
<dbReference type="AlphaFoldDB" id="A0A0B1T6L6"/>
<feature type="chain" id="PRO_5012565385" evidence="1">
    <location>
        <begin position="16"/>
        <end position="79"/>
    </location>
</feature>
<dbReference type="EMBL" id="KN552398">
    <property type="protein sequence ID" value="KHJ91035.1"/>
    <property type="molecule type" value="Genomic_DNA"/>
</dbReference>
<keyword evidence="3" id="KW-1185">Reference proteome</keyword>
<evidence type="ECO:0000256" key="1">
    <source>
        <dbReference type="SAM" id="SignalP"/>
    </source>
</evidence>